<gene>
    <name evidence="1" type="ORF">BDN72DRAFT_758174</name>
</gene>
<organism evidence="1 2">
    <name type="scientific">Pluteus cervinus</name>
    <dbReference type="NCBI Taxonomy" id="181527"/>
    <lineage>
        <taxon>Eukaryota</taxon>
        <taxon>Fungi</taxon>
        <taxon>Dikarya</taxon>
        <taxon>Basidiomycota</taxon>
        <taxon>Agaricomycotina</taxon>
        <taxon>Agaricomycetes</taxon>
        <taxon>Agaricomycetidae</taxon>
        <taxon>Agaricales</taxon>
        <taxon>Pluteineae</taxon>
        <taxon>Pluteaceae</taxon>
        <taxon>Pluteus</taxon>
    </lineage>
</organism>
<name>A0ACD3BB35_9AGAR</name>
<accession>A0ACD3BB35</accession>
<dbReference type="Proteomes" id="UP000308600">
    <property type="component" value="Unassembled WGS sequence"/>
</dbReference>
<proteinExistence type="predicted"/>
<sequence>MYNDVRPTFSNPPDVPNVHFPEPQLYRSISSASTLQPPHALRPQRSYNDMSFQETLPGASLHDPSLNSVNSFGSSYPDTGETYDDVSQVCRFFCEDTAPTPTSEHPDLYLDTESSIKRFQSGELSEEQQDWYRLVPPEAIEALGDREVQRQSVIFEVFKAEREYVADLEAISDVYIAYLRNANPPIIKHDRLDDFIAEVFGNVEQILANHKKMLSRLFSRQTDQHPLIQSVADIVLDAVLSGHFCAQYEVYIQHYPIAENRHRKELKRNRAYKEFLNVVSSDPRIRKRDIKTFLSRPVTRLPRLNLLLEQILKKTEKDFDHPDLEALPTILDIVKACVKSTQPGIEAAESKVKFWELCESLVFPKDQIIDMDLDDESRTLVQSSPVVRRVRKDTGFTEWVHLDLALLDNYLLVLNEKKIPHGHGAVQRPLLIPPIPLGFLVLGSFDGPSEIRKERTEEMGVFDRSQQVPLYPLTIFHAVAKSTRRYTVYVTSESLRQKWHQVLTETIGLYKARQDANMWFLPKTLTEQTFKVGQDGNSNPIFGRITAAVPFTSGGRDYIAASGHGGVFVSSRGEEKYQKVLSFISPISLAALQSYENRTFNRFLVHHETSLTCYSLDMVVRVALGHASHDLLQSAGEKVAGDGGNVVFFKPVSVADRVLVIYSVKRTLHNPTLTVVEPVDQGTIASASGRIKNSFRPFGETGYVPKNAYDVVALNKNVGICTNDGIVVADPKNLAKSEILVVPNFEGAKNDPAVTALKSRLSSIKPLGLVQVDDNETLIIYETIGFYTLKRGEITRSARYIRWEVHATAYAHRGEHILLFSSDFIEARDITNGRLVQVIDGRDIRLLFTVPQVKKTDPILVAMRSEKDSNFDSIVELVETTPINSVMSPTEPTTPTSVWAEWDM</sequence>
<keyword evidence="2" id="KW-1185">Reference proteome</keyword>
<evidence type="ECO:0000313" key="2">
    <source>
        <dbReference type="Proteomes" id="UP000308600"/>
    </source>
</evidence>
<protein>
    <submittedName>
        <fullName evidence="1">Uncharacterized protein</fullName>
    </submittedName>
</protein>
<dbReference type="EMBL" id="ML208264">
    <property type="protein sequence ID" value="TFK75234.1"/>
    <property type="molecule type" value="Genomic_DNA"/>
</dbReference>
<reference evidence="1 2" key="1">
    <citation type="journal article" date="2019" name="Nat. Ecol. Evol.">
        <title>Megaphylogeny resolves global patterns of mushroom evolution.</title>
        <authorList>
            <person name="Varga T."/>
            <person name="Krizsan K."/>
            <person name="Foldi C."/>
            <person name="Dima B."/>
            <person name="Sanchez-Garcia M."/>
            <person name="Sanchez-Ramirez S."/>
            <person name="Szollosi G.J."/>
            <person name="Szarkandi J.G."/>
            <person name="Papp V."/>
            <person name="Albert L."/>
            <person name="Andreopoulos W."/>
            <person name="Angelini C."/>
            <person name="Antonin V."/>
            <person name="Barry K.W."/>
            <person name="Bougher N.L."/>
            <person name="Buchanan P."/>
            <person name="Buyck B."/>
            <person name="Bense V."/>
            <person name="Catcheside P."/>
            <person name="Chovatia M."/>
            <person name="Cooper J."/>
            <person name="Damon W."/>
            <person name="Desjardin D."/>
            <person name="Finy P."/>
            <person name="Geml J."/>
            <person name="Haridas S."/>
            <person name="Hughes K."/>
            <person name="Justo A."/>
            <person name="Karasinski D."/>
            <person name="Kautmanova I."/>
            <person name="Kiss B."/>
            <person name="Kocsube S."/>
            <person name="Kotiranta H."/>
            <person name="LaButti K.M."/>
            <person name="Lechner B.E."/>
            <person name="Liimatainen K."/>
            <person name="Lipzen A."/>
            <person name="Lukacs Z."/>
            <person name="Mihaltcheva S."/>
            <person name="Morgado L.N."/>
            <person name="Niskanen T."/>
            <person name="Noordeloos M.E."/>
            <person name="Ohm R.A."/>
            <person name="Ortiz-Santana B."/>
            <person name="Ovrebo C."/>
            <person name="Racz N."/>
            <person name="Riley R."/>
            <person name="Savchenko A."/>
            <person name="Shiryaev A."/>
            <person name="Soop K."/>
            <person name="Spirin V."/>
            <person name="Szebenyi C."/>
            <person name="Tomsovsky M."/>
            <person name="Tulloss R.E."/>
            <person name="Uehling J."/>
            <person name="Grigoriev I.V."/>
            <person name="Vagvolgyi C."/>
            <person name="Papp T."/>
            <person name="Martin F.M."/>
            <person name="Miettinen O."/>
            <person name="Hibbett D.S."/>
            <person name="Nagy L.G."/>
        </authorList>
    </citation>
    <scope>NUCLEOTIDE SEQUENCE [LARGE SCALE GENOMIC DNA]</scope>
    <source>
        <strain evidence="1 2">NL-1719</strain>
    </source>
</reference>
<evidence type="ECO:0000313" key="1">
    <source>
        <dbReference type="EMBL" id="TFK75234.1"/>
    </source>
</evidence>